<reference evidence="1 2" key="1">
    <citation type="submission" date="2015-03" db="EMBL/GenBank/DDBJ databases">
        <title>Genome sequence of Variovorax paradoxus TBEA6.</title>
        <authorList>
            <person name="Poehlein A."/>
            <person name="Schuldes J."/>
            <person name="Wuebbeler J.H."/>
            <person name="Hiessl S."/>
            <person name="Steinbuechel A."/>
            <person name="Daniel R."/>
        </authorList>
    </citation>
    <scope>NUCLEOTIDE SEQUENCE [LARGE SCALE GENOMIC DNA]</scope>
    <source>
        <strain evidence="1 2">TBEA6</strain>
    </source>
</reference>
<dbReference type="PATRIC" id="fig|34073.19.peg.2948"/>
<evidence type="ECO:0000313" key="2">
    <source>
        <dbReference type="Proteomes" id="UP000035170"/>
    </source>
</evidence>
<protein>
    <submittedName>
        <fullName evidence="1">Uncharacterized protein</fullName>
    </submittedName>
</protein>
<sequence length="198" mass="22675">MGSYSELYFSDTRGRPGRGTLSNDSPYLLSKYHLPILWLGLFDTRDIDDDPHSQDPTDVWPYLVKRTEAAAALLVSRWSFLSKHFPVLQSRWRDQFLSVLRDSGFEYVHLDTHQIGSMVVTGPEWRRELEVMLGMFSAETPVPQGWLGRLLRRPSPQSPLALYNVRFGSRYDGDERSEPWAYCGASGTDEAMPWESGL</sequence>
<dbReference type="EMBL" id="JZWI01000014">
    <property type="protein sequence ID" value="KLN55835.1"/>
    <property type="molecule type" value="Genomic_DNA"/>
</dbReference>
<dbReference type="Proteomes" id="UP000035170">
    <property type="component" value="Unassembled WGS sequence"/>
</dbReference>
<evidence type="ECO:0000313" key="1">
    <source>
        <dbReference type="EMBL" id="KLN55835.1"/>
    </source>
</evidence>
<accession>A0A0H2MG69</accession>
<keyword evidence="2" id="KW-1185">Reference proteome</keyword>
<name>A0A0H2MG69_VARPD</name>
<dbReference type="RefSeq" id="WP_047785027.1">
    <property type="nucleotide sequence ID" value="NZ_JZWI01000014.1"/>
</dbReference>
<proteinExistence type="predicted"/>
<dbReference type="AlphaFoldDB" id="A0A0H2MG69"/>
<comment type="caution">
    <text evidence="1">The sequence shown here is derived from an EMBL/GenBank/DDBJ whole genome shotgun (WGS) entry which is preliminary data.</text>
</comment>
<gene>
    <name evidence="1" type="ORF">VPARA_28700</name>
</gene>
<organism evidence="1 2">
    <name type="scientific">Variovorax paradoxus</name>
    <dbReference type="NCBI Taxonomy" id="34073"/>
    <lineage>
        <taxon>Bacteria</taxon>
        <taxon>Pseudomonadati</taxon>
        <taxon>Pseudomonadota</taxon>
        <taxon>Betaproteobacteria</taxon>
        <taxon>Burkholderiales</taxon>
        <taxon>Comamonadaceae</taxon>
        <taxon>Variovorax</taxon>
    </lineage>
</organism>